<dbReference type="InterPro" id="IPR000485">
    <property type="entry name" value="AsnC-type_HTH_dom"/>
</dbReference>
<evidence type="ECO:0000313" key="11">
    <source>
        <dbReference type="Proteomes" id="UP000422764"/>
    </source>
</evidence>
<dbReference type="InterPro" id="IPR036390">
    <property type="entry name" value="WH_DNA-bd_sf"/>
</dbReference>
<protein>
    <recommendedName>
        <fullName evidence="7">siroheme decarboxylase</fullName>
        <ecNumber evidence="7">4.1.1.111</ecNumber>
    </recommendedName>
</protein>
<dbReference type="PANTHER" id="PTHR43413:SF1">
    <property type="entry name" value="SIROHEME DECARBOXYLASE NIRL SUBUNIT"/>
    <property type="match status" value="1"/>
</dbReference>
<evidence type="ECO:0000256" key="6">
    <source>
        <dbReference type="ARBA" id="ARBA00023457"/>
    </source>
</evidence>
<keyword evidence="2" id="KW-0238">DNA-binding</keyword>
<comment type="catalytic activity">
    <reaction evidence="8">
        <text>siroheme + 2 H(+) = 12,18-didecarboxysiroheme + 2 CO2</text>
        <dbReference type="Rhea" id="RHEA:19093"/>
        <dbReference type="ChEBI" id="CHEBI:15378"/>
        <dbReference type="ChEBI" id="CHEBI:16526"/>
        <dbReference type="ChEBI" id="CHEBI:60052"/>
        <dbReference type="ChEBI" id="CHEBI:140497"/>
        <dbReference type="EC" id="4.1.1.111"/>
    </reaction>
</comment>
<dbReference type="InterPro" id="IPR019888">
    <property type="entry name" value="Tscrpt_reg_AsnC-like"/>
</dbReference>
<dbReference type="EMBL" id="CP046522">
    <property type="protein sequence ID" value="QGU94628.1"/>
    <property type="molecule type" value="Genomic_DNA"/>
</dbReference>
<dbReference type="Proteomes" id="UP000422764">
    <property type="component" value="Chromosome"/>
</dbReference>
<evidence type="ECO:0000256" key="4">
    <source>
        <dbReference type="ARBA" id="ARBA00023239"/>
    </source>
</evidence>
<dbReference type="PROSITE" id="PS50956">
    <property type="entry name" value="HTH_ASNC_2"/>
    <property type="match status" value="1"/>
</dbReference>
<dbReference type="InterPro" id="IPR053953">
    <property type="entry name" value="NirdL-like_HTH"/>
</dbReference>
<evidence type="ECO:0000256" key="3">
    <source>
        <dbReference type="ARBA" id="ARBA00023163"/>
    </source>
</evidence>
<comment type="pathway">
    <text evidence="5">Porphyrin-containing compound metabolism.</text>
</comment>
<dbReference type="Pfam" id="PF22451">
    <property type="entry name" value="NirdL-like_HTH"/>
    <property type="match status" value="1"/>
</dbReference>
<evidence type="ECO:0000256" key="5">
    <source>
        <dbReference type="ARBA" id="ARBA00023444"/>
    </source>
</evidence>
<feature type="domain" description="HTH asnC-type" evidence="9">
    <location>
        <begin position="1"/>
        <end position="65"/>
    </location>
</feature>
<gene>
    <name evidence="10" type="ORF">GOM49_05500</name>
</gene>
<evidence type="ECO:0000256" key="7">
    <source>
        <dbReference type="ARBA" id="ARBA00023471"/>
    </source>
</evidence>
<keyword evidence="3" id="KW-0804">Transcription</keyword>
<dbReference type="GO" id="GO:0043565">
    <property type="term" value="F:sequence-specific DNA binding"/>
    <property type="evidence" value="ECO:0007669"/>
    <property type="project" value="InterPro"/>
</dbReference>
<dbReference type="SMART" id="SM00344">
    <property type="entry name" value="HTH_ASNC"/>
    <property type="match status" value="1"/>
</dbReference>
<comment type="similarity">
    <text evidence="6">Belongs to the Ahb/Nir family.</text>
</comment>
<dbReference type="PANTHER" id="PTHR43413">
    <property type="entry name" value="TRANSCRIPTIONAL REGULATOR, ASNC FAMILY"/>
    <property type="match status" value="1"/>
</dbReference>
<dbReference type="EC" id="4.1.1.111" evidence="7"/>
<name>A0A6I6F2H2_9CLOT</name>
<dbReference type="InterPro" id="IPR050684">
    <property type="entry name" value="HTH-Siroheme_Decarb"/>
</dbReference>
<dbReference type="Gene3D" id="3.30.70.3460">
    <property type="match status" value="1"/>
</dbReference>
<evidence type="ECO:0000259" key="9">
    <source>
        <dbReference type="PROSITE" id="PS50956"/>
    </source>
</evidence>
<dbReference type="SUPFAM" id="SSF46785">
    <property type="entry name" value="Winged helix' DNA-binding domain"/>
    <property type="match status" value="1"/>
</dbReference>
<sequence length="156" mass="18390">MDELDRKILIEVSKDISVCESPYDDIAKRLKISTDSLLSRIKILQDSGYIKRISAIVAHEKTDYKINAMTVWKVDEINKKNIIELMKRFPNVSHIYERRSAENWEYNIYGMMHAVSKEEIESLIEYISKQINVSDYKALYTKKQWKKTSPVIEELL</sequence>
<dbReference type="GO" id="GO:0016829">
    <property type="term" value="F:lyase activity"/>
    <property type="evidence" value="ECO:0007669"/>
    <property type="project" value="UniProtKB-KW"/>
</dbReference>
<evidence type="ECO:0000313" key="10">
    <source>
        <dbReference type="EMBL" id="QGU94628.1"/>
    </source>
</evidence>
<evidence type="ECO:0000256" key="8">
    <source>
        <dbReference type="ARBA" id="ARBA00048470"/>
    </source>
</evidence>
<keyword evidence="11" id="KW-1185">Reference proteome</keyword>
<dbReference type="InterPro" id="IPR040523">
    <property type="entry name" value="AsnC_trans_reg2"/>
</dbReference>
<proteinExistence type="inferred from homology"/>
<dbReference type="Pfam" id="PF17805">
    <property type="entry name" value="AsnC_trans_reg2"/>
    <property type="match status" value="1"/>
</dbReference>
<keyword evidence="4" id="KW-0456">Lyase</keyword>
<dbReference type="AlphaFoldDB" id="A0A6I6F2H2"/>
<evidence type="ECO:0000256" key="2">
    <source>
        <dbReference type="ARBA" id="ARBA00023125"/>
    </source>
</evidence>
<reference evidence="10 11" key="1">
    <citation type="submission" date="2019-12" db="EMBL/GenBank/DDBJ databases">
        <title>Genome sequenceing of Clostridium bovifaecis.</title>
        <authorList>
            <person name="Yao Y."/>
        </authorList>
    </citation>
    <scope>NUCLEOTIDE SEQUENCE [LARGE SCALE GENOMIC DNA]</scope>
    <source>
        <strain evidence="10 11">BXX</strain>
    </source>
</reference>
<evidence type="ECO:0000256" key="1">
    <source>
        <dbReference type="ARBA" id="ARBA00023015"/>
    </source>
</evidence>
<keyword evidence="1" id="KW-0805">Transcription regulation</keyword>
<accession>A0A6I6F2H2</accession>
<organism evidence="10 11">
    <name type="scientific">Clostridium bovifaecis</name>
    <dbReference type="NCBI Taxonomy" id="2184719"/>
    <lineage>
        <taxon>Bacteria</taxon>
        <taxon>Bacillati</taxon>
        <taxon>Bacillota</taxon>
        <taxon>Clostridia</taxon>
        <taxon>Eubacteriales</taxon>
        <taxon>Clostridiaceae</taxon>
        <taxon>Clostridium</taxon>
    </lineage>
</organism>